<gene>
    <name evidence="6" type="ORF">V6N12_064704</name>
</gene>
<proteinExistence type="predicted"/>
<comment type="caution">
    <text evidence="6">The sequence shown here is derived from an EMBL/GenBank/DDBJ whole genome shotgun (WGS) entry which is preliminary data.</text>
</comment>
<comment type="subcellular location">
    <subcellularLocation>
        <location evidence="1">Membrane</location>
        <topology evidence="1">Multi-pass membrane protein</topology>
    </subcellularLocation>
</comment>
<dbReference type="PANTHER" id="PTHR11814">
    <property type="entry name" value="SULFATE TRANSPORTER"/>
    <property type="match status" value="1"/>
</dbReference>
<dbReference type="Pfam" id="PF00916">
    <property type="entry name" value="Sulfate_transp"/>
    <property type="match status" value="1"/>
</dbReference>
<dbReference type="EMBL" id="JBBPBM010000002">
    <property type="protein sequence ID" value="KAK8596205.1"/>
    <property type="molecule type" value="Genomic_DNA"/>
</dbReference>
<keyword evidence="4" id="KW-0472">Membrane</keyword>
<evidence type="ECO:0000313" key="6">
    <source>
        <dbReference type="EMBL" id="KAK8596205.1"/>
    </source>
</evidence>
<organism evidence="6 7">
    <name type="scientific">Hibiscus sabdariffa</name>
    <name type="common">roselle</name>
    <dbReference type="NCBI Taxonomy" id="183260"/>
    <lineage>
        <taxon>Eukaryota</taxon>
        <taxon>Viridiplantae</taxon>
        <taxon>Streptophyta</taxon>
        <taxon>Embryophyta</taxon>
        <taxon>Tracheophyta</taxon>
        <taxon>Spermatophyta</taxon>
        <taxon>Magnoliopsida</taxon>
        <taxon>eudicotyledons</taxon>
        <taxon>Gunneridae</taxon>
        <taxon>Pentapetalae</taxon>
        <taxon>rosids</taxon>
        <taxon>malvids</taxon>
        <taxon>Malvales</taxon>
        <taxon>Malvaceae</taxon>
        <taxon>Malvoideae</taxon>
        <taxon>Hibiscus</taxon>
    </lineage>
</organism>
<evidence type="ECO:0000256" key="4">
    <source>
        <dbReference type="ARBA" id="ARBA00023136"/>
    </source>
</evidence>
<evidence type="ECO:0000256" key="3">
    <source>
        <dbReference type="ARBA" id="ARBA00022989"/>
    </source>
</evidence>
<dbReference type="InterPro" id="IPR018045">
    <property type="entry name" value="S04_transporter_CS"/>
</dbReference>
<keyword evidence="3" id="KW-1133">Transmembrane helix</keyword>
<sequence length="120" mass="13056">MILYAISIINGGQESLCLASKRCSLFLNGEGTIWHSKFKDGLIAGLTIASFCIPRDIGYAKLANLPPQCGLYSSFVLPLIYAFMGSSRDIAVGLVADIVSVMRLVFKVAYHGVNDYNLTF</sequence>
<evidence type="ECO:0000256" key="1">
    <source>
        <dbReference type="ARBA" id="ARBA00004141"/>
    </source>
</evidence>
<name>A0ABR2G6K4_9ROSI</name>
<dbReference type="PROSITE" id="PS01130">
    <property type="entry name" value="SLC26A"/>
    <property type="match status" value="1"/>
</dbReference>
<reference evidence="6 7" key="1">
    <citation type="journal article" date="2024" name="G3 (Bethesda)">
        <title>Genome assembly of Hibiscus sabdariffa L. provides insights into metabolisms of medicinal natural products.</title>
        <authorList>
            <person name="Kim T."/>
        </authorList>
    </citation>
    <scope>NUCLEOTIDE SEQUENCE [LARGE SCALE GENOMIC DNA]</scope>
    <source>
        <strain evidence="6">TK-2024</strain>
        <tissue evidence="6">Old leaves</tissue>
    </source>
</reference>
<keyword evidence="7" id="KW-1185">Reference proteome</keyword>
<evidence type="ECO:0000256" key="2">
    <source>
        <dbReference type="ARBA" id="ARBA00022692"/>
    </source>
</evidence>
<evidence type="ECO:0000259" key="5">
    <source>
        <dbReference type="Pfam" id="PF00916"/>
    </source>
</evidence>
<evidence type="ECO:0000313" key="7">
    <source>
        <dbReference type="Proteomes" id="UP001472677"/>
    </source>
</evidence>
<accession>A0ABR2G6K4</accession>
<dbReference type="Proteomes" id="UP001472677">
    <property type="component" value="Unassembled WGS sequence"/>
</dbReference>
<keyword evidence="2" id="KW-0812">Transmembrane</keyword>
<dbReference type="InterPro" id="IPR001902">
    <property type="entry name" value="SLC26A/SulP_fam"/>
</dbReference>
<feature type="domain" description="SLC26A/SulP transporter" evidence="5">
    <location>
        <begin position="38"/>
        <end position="104"/>
    </location>
</feature>
<dbReference type="InterPro" id="IPR011547">
    <property type="entry name" value="SLC26A/SulP_dom"/>
</dbReference>
<protein>
    <recommendedName>
        <fullName evidence="5">SLC26A/SulP transporter domain-containing protein</fullName>
    </recommendedName>
</protein>